<accession>W5TM65</accession>
<dbReference type="Proteomes" id="UP000019150">
    <property type="component" value="Chromosome"/>
</dbReference>
<dbReference type="HOGENOM" id="CLU_077657_0_0_11"/>
<feature type="compositionally biased region" description="Basic and acidic residues" evidence="1">
    <location>
        <begin position="161"/>
        <end position="173"/>
    </location>
</feature>
<feature type="region of interest" description="Disordered" evidence="1">
    <location>
        <begin position="275"/>
        <end position="311"/>
    </location>
</feature>
<dbReference type="KEGG" id="nno:NONO_c56400"/>
<reference evidence="3 4" key="1">
    <citation type="journal article" date="2014" name="Appl. Environ. Microbiol.">
        <title>Insights into the Microbial Degradation of Rubber and Gutta-Percha by Analysis of the Complete Genome of Nocardia nova SH22a.</title>
        <authorList>
            <person name="Luo Q."/>
            <person name="Hiessl S."/>
            <person name="Poehlein A."/>
            <person name="Daniel R."/>
            <person name="Steinbuchel A."/>
        </authorList>
    </citation>
    <scope>NUCLEOTIDE SEQUENCE [LARGE SCALE GENOMIC DNA]</scope>
    <source>
        <strain evidence="3">SH22a</strain>
    </source>
</reference>
<evidence type="ECO:0000313" key="4">
    <source>
        <dbReference type="Proteomes" id="UP000019150"/>
    </source>
</evidence>
<sequence length="311" mass="31992">MATQDPGGERRDGEDRDSDAATPARDGTTGDTGGVRPSDPTVRFPSTPDPAEPPRPPAGADPTVRFGEPDPTLPNPAAPFPAPTLPGTPDLSGMPPLPGLPDPLSGATQPVAATGESPGGAGESDHPRRMRGSMQRQEAGVTQPRPPTVAESRARDKARKRAEEAERAAAEALENKKRNKRKMLIGGVAVAGVAAVVGAGYLAYQAVHKPHVTASCITDDNGQQMVVPDDDCARAQQFAGTSGGYYGGYHSPGIFFYNGHQYRYYYGGNNTVGHPPSGGSTVAPKKATVSTKSGTVIRGGLGSKSGSSGGS</sequence>
<proteinExistence type="predicted"/>
<feature type="compositionally biased region" description="Low complexity" evidence="1">
    <location>
        <begin position="20"/>
        <end position="29"/>
    </location>
</feature>
<dbReference type="PATRIC" id="fig|1415166.3.peg.5812"/>
<feature type="compositionally biased region" description="Pro residues" evidence="1">
    <location>
        <begin position="71"/>
        <end position="86"/>
    </location>
</feature>
<protein>
    <submittedName>
        <fullName evidence="3">Uncharacterized protein</fullName>
    </submittedName>
</protein>
<organism evidence="3 4">
    <name type="scientific">Nocardia nova SH22a</name>
    <dbReference type="NCBI Taxonomy" id="1415166"/>
    <lineage>
        <taxon>Bacteria</taxon>
        <taxon>Bacillati</taxon>
        <taxon>Actinomycetota</taxon>
        <taxon>Actinomycetes</taxon>
        <taxon>Mycobacteriales</taxon>
        <taxon>Nocardiaceae</taxon>
        <taxon>Nocardia</taxon>
    </lineage>
</organism>
<keyword evidence="2" id="KW-0472">Membrane</keyword>
<feature type="transmembrane region" description="Helical" evidence="2">
    <location>
        <begin position="183"/>
        <end position="204"/>
    </location>
</feature>
<keyword evidence="4" id="KW-1185">Reference proteome</keyword>
<evidence type="ECO:0000313" key="3">
    <source>
        <dbReference type="EMBL" id="AHH20420.1"/>
    </source>
</evidence>
<dbReference type="EMBL" id="CP006850">
    <property type="protein sequence ID" value="AHH20420.1"/>
    <property type="molecule type" value="Genomic_DNA"/>
</dbReference>
<dbReference type="RefSeq" id="WP_237754989.1">
    <property type="nucleotide sequence ID" value="NZ_CP006850.1"/>
</dbReference>
<dbReference type="eggNOG" id="ENOG5034002">
    <property type="taxonomic scope" value="Bacteria"/>
</dbReference>
<name>W5TM65_9NOCA</name>
<dbReference type="STRING" id="1415166.NONO_c56400"/>
<feature type="region of interest" description="Disordered" evidence="1">
    <location>
        <begin position="1"/>
        <end position="173"/>
    </location>
</feature>
<keyword evidence="2" id="KW-0812">Transmembrane</keyword>
<evidence type="ECO:0000256" key="2">
    <source>
        <dbReference type="SAM" id="Phobius"/>
    </source>
</evidence>
<keyword evidence="2" id="KW-1133">Transmembrane helix</keyword>
<dbReference type="AlphaFoldDB" id="W5TM65"/>
<evidence type="ECO:0000256" key="1">
    <source>
        <dbReference type="SAM" id="MobiDB-lite"/>
    </source>
</evidence>
<feature type="compositionally biased region" description="Pro residues" evidence="1">
    <location>
        <begin position="47"/>
        <end position="59"/>
    </location>
</feature>
<gene>
    <name evidence="3" type="ORF">NONO_c56400</name>
</gene>
<feature type="compositionally biased region" description="Gly residues" evidence="1">
    <location>
        <begin position="297"/>
        <end position="311"/>
    </location>
</feature>